<gene>
    <name evidence="8" type="ORF">K7432_010643</name>
</gene>
<dbReference type="PANTHER" id="PTHR19957">
    <property type="entry name" value="SYNTAXIN"/>
    <property type="match status" value="1"/>
</dbReference>
<dbReference type="InterPro" id="IPR006011">
    <property type="entry name" value="Syntaxin_N"/>
</dbReference>
<evidence type="ECO:0000256" key="3">
    <source>
        <dbReference type="ARBA" id="ARBA00022692"/>
    </source>
</evidence>
<name>A0ABR2VVK9_9FUNG</name>
<evidence type="ECO:0000259" key="7">
    <source>
        <dbReference type="PROSITE" id="PS50192"/>
    </source>
</evidence>
<evidence type="ECO:0000256" key="1">
    <source>
        <dbReference type="ARBA" id="ARBA00004211"/>
    </source>
</evidence>
<evidence type="ECO:0000313" key="8">
    <source>
        <dbReference type="EMBL" id="KAK9703580.1"/>
    </source>
</evidence>
<protein>
    <recommendedName>
        <fullName evidence="7">t-SNARE coiled-coil homology domain-containing protein</fullName>
    </recommendedName>
</protein>
<keyword evidence="3 6" id="KW-0812">Transmembrane</keyword>
<comment type="subcellular location">
    <subcellularLocation>
        <location evidence="1">Membrane</location>
        <topology evidence="1">Single-pass type IV membrane protein</topology>
    </subcellularLocation>
</comment>
<accession>A0ABR2VVK9</accession>
<dbReference type="PANTHER" id="PTHR19957:SF307">
    <property type="entry name" value="PROTEIN SSO1-RELATED"/>
    <property type="match status" value="1"/>
</dbReference>
<dbReference type="Pfam" id="PF00804">
    <property type="entry name" value="Syntaxin"/>
    <property type="match status" value="1"/>
</dbReference>
<keyword evidence="5 6" id="KW-0472">Membrane</keyword>
<evidence type="ECO:0000256" key="6">
    <source>
        <dbReference type="SAM" id="Phobius"/>
    </source>
</evidence>
<feature type="transmembrane region" description="Helical" evidence="6">
    <location>
        <begin position="260"/>
        <end position="281"/>
    </location>
</feature>
<dbReference type="Proteomes" id="UP001479436">
    <property type="component" value="Unassembled WGS sequence"/>
</dbReference>
<dbReference type="InterPro" id="IPR000727">
    <property type="entry name" value="T_SNARE_dom"/>
</dbReference>
<sequence>MQNQRERDLEMGSLKKGFPGVIPLDDFYNEVQTIDNFIKAINENVRTIEDLHIRSLDLASNEESAQNSRALDKIISDTRLRLIDTKNRLRAMEANNMKIGASADAQIRKNRHAALKTKFMDSLRSYQNVEIKYKEKYRQMMERQIRIVNPSATDEEIEAALDNGQGGVFAQAIVNSNRTTEARNVYRAVQDRHDDIMKIEKTIIELSNLFQEMQLLVEAQDEVVHQIETQIGEAVIHTGQADKELGGAVNNATSARKKRWCILITVIILIIAIALVIYFQVR</sequence>
<dbReference type="InterPro" id="IPR045242">
    <property type="entry name" value="Syntaxin"/>
</dbReference>
<dbReference type="CDD" id="cd00179">
    <property type="entry name" value="SynN"/>
    <property type="match status" value="1"/>
</dbReference>
<feature type="domain" description="T-SNARE coiled-coil homology" evidence="7">
    <location>
        <begin position="186"/>
        <end position="248"/>
    </location>
</feature>
<evidence type="ECO:0000256" key="5">
    <source>
        <dbReference type="ARBA" id="ARBA00023136"/>
    </source>
</evidence>
<keyword evidence="9" id="KW-1185">Reference proteome</keyword>
<dbReference type="SMART" id="SM00397">
    <property type="entry name" value="t_SNARE"/>
    <property type="match status" value="1"/>
</dbReference>
<evidence type="ECO:0000256" key="4">
    <source>
        <dbReference type="ARBA" id="ARBA00022989"/>
    </source>
</evidence>
<dbReference type="Gene3D" id="1.20.58.70">
    <property type="match status" value="1"/>
</dbReference>
<dbReference type="PROSITE" id="PS50192">
    <property type="entry name" value="T_SNARE"/>
    <property type="match status" value="1"/>
</dbReference>
<evidence type="ECO:0000256" key="2">
    <source>
        <dbReference type="ARBA" id="ARBA00009063"/>
    </source>
</evidence>
<comment type="similarity">
    <text evidence="2">Belongs to the syntaxin family.</text>
</comment>
<comment type="caution">
    <text evidence="8">The sequence shown here is derived from an EMBL/GenBank/DDBJ whole genome shotgun (WGS) entry which is preliminary data.</text>
</comment>
<proteinExistence type="inferred from homology"/>
<dbReference type="SMART" id="SM00503">
    <property type="entry name" value="SynN"/>
    <property type="match status" value="1"/>
</dbReference>
<organism evidence="8 9">
    <name type="scientific">Basidiobolus ranarum</name>
    <dbReference type="NCBI Taxonomy" id="34480"/>
    <lineage>
        <taxon>Eukaryota</taxon>
        <taxon>Fungi</taxon>
        <taxon>Fungi incertae sedis</taxon>
        <taxon>Zoopagomycota</taxon>
        <taxon>Entomophthoromycotina</taxon>
        <taxon>Basidiobolomycetes</taxon>
        <taxon>Basidiobolales</taxon>
        <taxon>Basidiobolaceae</taxon>
        <taxon>Basidiobolus</taxon>
    </lineage>
</organism>
<dbReference type="InterPro" id="IPR010989">
    <property type="entry name" value="SNARE"/>
</dbReference>
<dbReference type="EMBL" id="JASJQH010007624">
    <property type="protein sequence ID" value="KAK9703580.1"/>
    <property type="molecule type" value="Genomic_DNA"/>
</dbReference>
<dbReference type="Pfam" id="PF05739">
    <property type="entry name" value="SNARE"/>
    <property type="match status" value="1"/>
</dbReference>
<dbReference type="SUPFAM" id="SSF47661">
    <property type="entry name" value="t-snare proteins"/>
    <property type="match status" value="1"/>
</dbReference>
<reference evidence="8 9" key="1">
    <citation type="submission" date="2023-04" db="EMBL/GenBank/DDBJ databases">
        <title>Genome of Basidiobolus ranarum AG-B5.</title>
        <authorList>
            <person name="Stajich J.E."/>
            <person name="Carter-House D."/>
            <person name="Gryganskyi A."/>
        </authorList>
    </citation>
    <scope>NUCLEOTIDE SEQUENCE [LARGE SCALE GENOMIC DNA]</scope>
    <source>
        <strain evidence="8 9">AG-B5</strain>
    </source>
</reference>
<keyword evidence="4 6" id="KW-1133">Transmembrane helix</keyword>
<dbReference type="CDD" id="cd15849">
    <property type="entry name" value="SNARE_Sso1"/>
    <property type="match status" value="1"/>
</dbReference>
<evidence type="ECO:0000313" key="9">
    <source>
        <dbReference type="Proteomes" id="UP001479436"/>
    </source>
</evidence>